<sequence>MFNKIIKNTSMPFILLFIMNGSGFFHKKLYAQKVFQREELIRFSGGKPSTFDPTNVDDKPTTQLLQDLYEGLTRIDKDGKVVLAIASSYKIENNNKTYIFKIRPNAKWSDGSAVTAEHCALSIKRIINPKISTTIGFSAFPIKNSREINQGKLPISKLGVKTLNSDTIVIDLSYPFPHFLELLSGINYVCLNPKSYDAKGNFISENPIISNSAYKIKKIQNEKYIEFEKNPYYYNFDKVKIKDVLYYFTEDMLSQINMYITGQANMTSPNISSDDIPYLTKKSAENNLKSNKTLDVILLTLNTKKKPFKNNLKLRKAISMVIDRSELSTKILSNPKLSIYDLVPNHIEEYKSYIPNWAKKTYEERVIEAKKLFSEAGFSENNKLSIQINYNLHPDNHKIAIAISNMLKNNLGINVILNRQEFKENITKLRKGDFEISLNRWYPKYIDAIEYLGILVSTNQDNYSFMKDPKFDALIEKAGRQTENSKRTFILEQAGKKGLENYTVIPLLDNLSHFLINYDLAGYTGNDPYLKLYSQDLYFKEIIIK</sequence>
<evidence type="ECO:0000256" key="2">
    <source>
        <dbReference type="ARBA" id="ARBA00005695"/>
    </source>
</evidence>
<dbReference type="FunFam" id="3.90.76.10:FF:000001">
    <property type="entry name" value="Oligopeptide ABC transporter substrate-binding protein"/>
    <property type="match status" value="1"/>
</dbReference>
<keyword evidence="4" id="KW-0732">Signal</keyword>
<dbReference type="PANTHER" id="PTHR30290">
    <property type="entry name" value="PERIPLASMIC BINDING COMPONENT OF ABC TRANSPORTER"/>
    <property type="match status" value="1"/>
</dbReference>
<organism evidence="6 7">
    <name type="scientific">Silvanigrella paludirubra</name>
    <dbReference type="NCBI Taxonomy" id="2499159"/>
    <lineage>
        <taxon>Bacteria</taxon>
        <taxon>Pseudomonadati</taxon>
        <taxon>Bdellovibrionota</taxon>
        <taxon>Oligoflexia</taxon>
        <taxon>Silvanigrellales</taxon>
        <taxon>Silvanigrellaceae</taxon>
        <taxon>Silvanigrella</taxon>
    </lineage>
</organism>
<evidence type="ECO:0000256" key="4">
    <source>
        <dbReference type="ARBA" id="ARBA00022729"/>
    </source>
</evidence>
<dbReference type="Pfam" id="PF00496">
    <property type="entry name" value="SBP_bac_5"/>
    <property type="match status" value="1"/>
</dbReference>
<dbReference type="Gene3D" id="3.10.105.10">
    <property type="entry name" value="Dipeptide-binding Protein, Domain 3"/>
    <property type="match status" value="1"/>
</dbReference>
<dbReference type="PANTHER" id="PTHR30290:SF10">
    <property type="entry name" value="PERIPLASMIC OLIGOPEPTIDE-BINDING PROTEIN-RELATED"/>
    <property type="match status" value="1"/>
</dbReference>
<keyword evidence="7" id="KW-1185">Reference proteome</keyword>
<evidence type="ECO:0000313" key="7">
    <source>
        <dbReference type="Proteomes" id="UP000437748"/>
    </source>
</evidence>
<comment type="similarity">
    <text evidence="2">Belongs to the bacterial solute-binding protein 5 family.</text>
</comment>
<dbReference type="InterPro" id="IPR000914">
    <property type="entry name" value="SBP_5_dom"/>
</dbReference>
<comment type="caution">
    <text evidence="6">The sequence shown here is derived from an EMBL/GenBank/DDBJ whole genome shotgun (WGS) entry which is preliminary data.</text>
</comment>
<dbReference type="GO" id="GO:0015833">
    <property type="term" value="P:peptide transport"/>
    <property type="evidence" value="ECO:0007669"/>
    <property type="project" value="TreeGrafter"/>
</dbReference>
<dbReference type="GO" id="GO:0030288">
    <property type="term" value="C:outer membrane-bounded periplasmic space"/>
    <property type="evidence" value="ECO:0007669"/>
    <property type="project" value="UniProtKB-ARBA"/>
</dbReference>
<dbReference type="SUPFAM" id="SSF53850">
    <property type="entry name" value="Periplasmic binding protein-like II"/>
    <property type="match status" value="1"/>
</dbReference>
<keyword evidence="3" id="KW-0813">Transport</keyword>
<dbReference type="EMBL" id="WFLM01000002">
    <property type="protein sequence ID" value="KAB8039764.1"/>
    <property type="molecule type" value="Genomic_DNA"/>
</dbReference>
<gene>
    <name evidence="6" type="ORF">GCL60_05735</name>
</gene>
<dbReference type="PIRSF" id="PIRSF002741">
    <property type="entry name" value="MppA"/>
    <property type="match status" value="1"/>
</dbReference>
<dbReference type="Gene3D" id="3.90.76.10">
    <property type="entry name" value="Dipeptide-binding Protein, Domain 1"/>
    <property type="match status" value="1"/>
</dbReference>
<dbReference type="AlphaFoldDB" id="A0A6N6VV76"/>
<dbReference type="GO" id="GO:1904680">
    <property type="term" value="F:peptide transmembrane transporter activity"/>
    <property type="evidence" value="ECO:0007669"/>
    <property type="project" value="TreeGrafter"/>
</dbReference>
<protein>
    <recommendedName>
        <fullName evidence="5">Solute-binding protein family 5 domain-containing protein</fullName>
    </recommendedName>
</protein>
<proteinExistence type="inferred from homology"/>
<reference evidence="6 7" key="1">
    <citation type="submission" date="2019-10" db="EMBL/GenBank/DDBJ databases">
        <title>New species of Slilvanegrellaceae.</title>
        <authorList>
            <person name="Pitt A."/>
            <person name="Hahn M.W."/>
        </authorList>
    </citation>
    <scope>NUCLEOTIDE SEQUENCE [LARGE SCALE GENOMIC DNA]</scope>
    <source>
        <strain evidence="6 7">SP-Ram-0.45-NSY-1</strain>
    </source>
</reference>
<dbReference type="OrthoDB" id="9801912at2"/>
<dbReference type="RefSeq" id="WP_153419235.1">
    <property type="nucleotide sequence ID" value="NZ_WFLM01000002.1"/>
</dbReference>
<comment type="subcellular location">
    <subcellularLocation>
        <location evidence="1">Cell envelope</location>
    </subcellularLocation>
</comment>
<evidence type="ECO:0000313" key="6">
    <source>
        <dbReference type="EMBL" id="KAB8039764.1"/>
    </source>
</evidence>
<dbReference type="GO" id="GO:0043190">
    <property type="term" value="C:ATP-binding cassette (ABC) transporter complex"/>
    <property type="evidence" value="ECO:0007669"/>
    <property type="project" value="InterPro"/>
</dbReference>
<dbReference type="CDD" id="cd08504">
    <property type="entry name" value="PBP2_OppA"/>
    <property type="match status" value="1"/>
</dbReference>
<feature type="domain" description="Solute-binding protein family 5" evidence="5">
    <location>
        <begin position="80"/>
        <end position="461"/>
    </location>
</feature>
<accession>A0A6N6VV76</accession>
<dbReference type="InterPro" id="IPR030678">
    <property type="entry name" value="Peptide/Ni-bd"/>
</dbReference>
<evidence type="ECO:0000256" key="3">
    <source>
        <dbReference type="ARBA" id="ARBA00022448"/>
    </source>
</evidence>
<name>A0A6N6VV76_9BACT</name>
<dbReference type="InterPro" id="IPR039424">
    <property type="entry name" value="SBP_5"/>
</dbReference>
<evidence type="ECO:0000256" key="1">
    <source>
        <dbReference type="ARBA" id="ARBA00004196"/>
    </source>
</evidence>
<evidence type="ECO:0000259" key="5">
    <source>
        <dbReference type="Pfam" id="PF00496"/>
    </source>
</evidence>
<dbReference type="Gene3D" id="3.40.190.10">
    <property type="entry name" value="Periplasmic binding protein-like II"/>
    <property type="match status" value="1"/>
</dbReference>
<dbReference type="Proteomes" id="UP000437748">
    <property type="component" value="Unassembled WGS sequence"/>
</dbReference>